<dbReference type="Proteomes" id="UP000532247">
    <property type="component" value="Unassembled WGS sequence"/>
</dbReference>
<organism evidence="1 2">
    <name type="scientific">Vibrio alginolyticus</name>
    <dbReference type="NCBI Taxonomy" id="663"/>
    <lineage>
        <taxon>Bacteria</taxon>
        <taxon>Pseudomonadati</taxon>
        <taxon>Pseudomonadota</taxon>
        <taxon>Gammaproteobacteria</taxon>
        <taxon>Vibrionales</taxon>
        <taxon>Vibrionaceae</taxon>
        <taxon>Vibrio</taxon>
    </lineage>
</organism>
<evidence type="ECO:0000313" key="1">
    <source>
        <dbReference type="EMBL" id="NOI11186.1"/>
    </source>
</evidence>
<dbReference type="RefSeq" id="WP_025443174.1">
    <property type="nucleotide sequence ID" value="NZ_JAGDLQ010000012.1"/>
</dbReference>
<dbReference type="AlphaFoldDB" id="A0A7Y4EZZ8"/>
<evidence type="ECO:0000313" key="2">
    <source>
        <dbReference type="Proteomes" id="UP000532247"/>
    </source>
</evidence>
<reference evidence="1 2" key="1">
    <citation type="submission" date="2019-09" db="EMBL/GenBank/DDBJ databases">
        <title>Draft genome sequencing and comparative genomics of hatchery-associated Vibrios.</title>
        <authorList>
            <person name="Kehlet-Delgado H."/>
            <person name="Mueller R.S."/>
        </authorList>
    </citation>
    <scope>NUCLEOTIDE SEQUENCE [LARGE SCALE GENOMIC DNA]</scope>
    <source>
        <strain evidence="1 2">081416A</strain>
    </source>
</reference>
<protein>
    <submittedName>
        <fullName evidence="1">Uncharacterized protein</fullName>
    </submittedName>
</protein>
<comment type="caution">
    <text evidence="1">The sequence shown here is derived from an EMBL/GenBank/DDBJ whole genome shotgun (WGS) entry which is preliminary data.</text>
</comment>
<dbReference type="EMBL" id="VTYF01000015">
    <property type="protein sequence ID" value="NOI11186.1"/>
    <property type="molecule type" value="Genomic_DNA"/>
</dbReference>
<name>A0A7Y4EZZ8_VIBAL</name>
<sequence>MEMNNVNEALALRMSTEIEQCFKDKHECLTIELIGNDNPLYSLTTFTDLDELKTHLNLSVGLFGGCIEDMSLWSSVKVFDNAHSQVVVYELVEDTEFPLQ</sequence>
<gene>
    <name evidence="1" type="ORF">F0254_20330</name>
</gene>
<accession>A0A7Y4EZZ8</accession>
<proteinExistence type="predicted"/>